<keyword evidence="1 9" id="KW-0963">Cytoplasm</keyword>
<dbReference type="SUPFAM" id="SSF52374">
    <property type="entry name" value="Nucleotidylyl transferase"/>
    <property type="match status" value="1"/>
</dbReference>
<proteinExistence type="inferred from homology"/>
<evidence type="ECO:0000256" key="8">
    <source>
        <dbReference type="ARBA" id="ARBA00029346"/>
    </source>
</evidence>
<evidence type="ECO:0000256" key="4">
    <source>
        <dbReference type="ARBA" id="ARBA00022741"/>
    </source>
</evidence>
<keyword evidence="7 9" id="KW-0173">Coenzyme A biosynthesis</keyword>
<feature type="domain" description="Cytidyltransferase-like" evidence="10">
    <location>
        <begin position="6"/>
        <end position="136"/>
    </location>
</feature>
<dbReference type="RefSeq" id="WP_129623080.1">
    <property type="nucleotide sequence ID" value="NZ_LR215043.1"/>
</dbReference>
<keyword evidence="2 9" id="KW-0808">Transferase</keyword>
<evidence type="ECO:0000256" key="9">
    <source>
        <dbReference type="HAMAP-Rule" id="MF_00151"/>
    </source>
</evidence>
<dbReference type="Gene3D" id="3.40.50.620">
    <property type="entry name" value="HUPs"/>
    <property type="match status" value="1"/>
</dbReference>
<feature type="binding site" evidence="9">
    <location>
        <begin position="10"/>
        <end position="11"/>
    </location>
    <ligand>
        <name>ATP</name>
        <dbReference type="ChEBI" id="CHEBI:30616"/>
    </ligand>
</feature>
<dbReference type="GO" id="GO:0005737">
    <property type="term" value="C:cytoplasm"/>
    <property type="evidence" value="ECO:0007669"/>
    <property type="project" value="UniProtKB-SubCell"/>
</dbReference>
<name>A0A449BAL8_9BACT</name>
<comment type="catalytic activity">
    <reaction evidence="8 9">
        <text>(R)-4'-phosphopantetheine + ATP + H(+) = 3'-dephospho-CoA + diphosphate</text>
        <dbReference type="Rhea" id="RHEA:19801"/>
        <dbReference type="ChEBI" id="CHEBI:15378"/>
        <dbReference type="ChEBI" id="CHEBI:30616"/>
        <dbReference type="ChEBI" id="CHEBI:33019"/>
        <dbReference type="ChEBI" id="CHEBI:57328"/>
        <dbReference type="ChEBI" id="CHEBI:61723"/>
        <dbReference type="EC" id="2.7.7.3"/>
    </reaction>
</comment>
<dbReference type="InterPro" id="IPR004821">
    <property type="entry name" value="Cyt_trans-like"/>
</dbReference>
<dbReference type="GO" id="GO:0004595">
    <property type="term" value="F:pantetheine-phosphate adenylyltransferase activity"/>
    <property type="evidence" value="ECO:0007669"/>
    <property type="project" value="UniProtKB-UniRule"/>
</dbReference>
<comment type="similarity">
    <text evidence="9">Belongs to the bacterial CoaD family.</text>
</comment>
<comment type="function">
    <text evidence="9">Reversibly transfers an adenylyl group from ATP to 4'-phosphopantetheine, yielding dephospho-CoA (dPCoA) and pyrophosphate.</text>
</comment>
<dbReference type="InterPro" id="IPR001980">
    <property type="entry name" value="PPAT"/>
</dbReference>
<reference evidence="11 12" key="1">
    <citation type="submission" date="2019-01" db="EMBL/GenBank/DDBJ databases">
        <authorList>
            <consortium name="Pathogen Informatics"/>
        </authorList>
    </citation>
    <scope>NUCLEOTIDE SEQUENCE [LARGE SCALE GENOMIC DNA]</scope>
    <source>
        <strain evidence="11 12">NCTC10184</strain>
    </source>
</reference>
<dbReference type="GO" id="GO:0015937">
    <property type="term" value="P:coenzyme A biosynthetic process"/>
    <property type="evidence" value="ECO:0007669"/>
    <property type="project" value="UniProtKB-UniRule"/>
</dbReference>
<feature type="binding site" evidence="9">
    <location>
        <position position="101"/>
    </location>
    <ligand>
        <name>ATP</name>
        <dbReference type="ChEBI" id="CHEBI:30616"/>
    </ligand>
</feature>
<comment type="cofactor">
    <cofactor evidence="9">
        <name>Mg(2+)</name>
        <dbReference type="ChEBI" id="CHEBI:18420"/>
    </cofactor>
</comment>
<comment type="pathway">
    <text evidence="9">Cofactor biosynthesis; coenzyme A biosynthesis; CoA from (R)-pantothenate: step 4/5.</text>
</comment>
<dbReference type="HAMAP" id="MF_00151">
    <property type="entry name" value="PPAT_bact"/>
    <property type="match status" value="1"/>
</dbReference>
<dbReference type="GO" id="GO:0005524">
    <property type="term" value="F:ATP binding"/>
    <property type="evidence" value="ECO:0007669"/>
    <property type="project" value="UniProtKB-KW"/>
</dbReference>
<feature type="site" description="Transition state stabilizer" evidence="9">
    <location>
        <position position="18"/>
    </location>
</feature>
<feature type="binding site" evidence="9">
    <location>
        <position position="18"/>
    </location>
    <ligand>
        <name>ATP</name>
        <dbReference type="ChEBI" id="CHEBI:30616"/>
    </ligand>
</feature>
<comment type="subunit">
    <text evidence="9">Homohexamer.</text>
</comment>
<feature type="binding site" evidence="9">
    <location>
        <position position="90"/>
    </location>
    <ligand>
        <name>substrate</name>
    </ligand>
</feature>
<dbReference type="KEGG" id="mcob:NCTC10184_00481"/>
<dbReference type="Proteomes" id="UP000290876">
    <property type="component" value="Chromosome"/>
</dbReference>
<evidence type="ECO:0000256" key="2">
    <source>
        <dbReference type="ARBA" id="ARBA00022679"/>
    </source>
</evidence>
<dbReference type="NCBIfam" id="TIGR01510">
    <property type="entry name" value="coaD_prev_kdtB"/>
    <property type="match status" value="1"/>
</dbReference>
<dbReference type="PANTHER" id="PTHR21342:SF1">
    <property type="entry name" value="PHOSPHOPANTETHEINE ADENYLYLTRANSFERASE"/>
    <property type="match status" value="1"/>
</dbReference>
<evidence type="ECO:0000313" key="12">
    <source>
        <dbReference type="Proteomes" id="UP000290876"/>
    </source>
</evidence>
<keyword evidence="5 9" id="KW-0067">ATP-binding</keyword>
<dbReference type="EMBL" id="LR215043">
    <property type="protein sequence ID" value="VEU78243.1"/>
    <property type="molecule type" value="Genomic_DNA"/>
</dbReference>
<evidence type="ECO:0000256" key="7">
    <source>
        <dbReference type="ARBA" id="ARBA00022993"/>
    </source>
</evidence>
<feature type="binding site" evidence="9">
    <location>
        <begin position="126"/>
        <end position="132"/>
    </location>
    <ligand>
        <name>ATP</name>
        <dbReference type="ChEBI" id="CHEBI:30616"/>
    </ligand>
</feature>
<dbReference type="EC" id="2.7.7.3" evidence="9"/>
<evidence type="ECO:0000313" key="11">
    <source>
        <dbReference type="EMBL" id="VEU78243.1"/>
    </source>
</evidence>
<comment type="subcellular location">
    <subcellularLocation>
        <location evidence="9">Cytoplasm</location>
    </subcellularLocation>
</comment>
<protein>
    <recommendedName>
        <fullName evidence="9">Phosphopantetheine adenylyltransferase</fullName>
        <ecNumber evidence="9">2.7.7.3</ecNumber>
    </recommendedName>
    <alternativeName>
        <fullName evidence="9">Dephospho-CoA pyrophosphorylase</fullName>
    </alternativeName>
    <alternativeName>
        <fullName evidence="9">Pantetheine-phosphate adenylyltransferase</fullName>
        <shortName evidence="9">PPAT</shortName>
    </alternativeName>
</protein>
<evidence type="ECO:0000256" key="6">
    <source>
        <dbReference type="ARBA" id="ARBA00022842"/>
    </source>
</evidence>
<feature type="binding site" evidence="9">
    <location>
        <position position="10"/>
    </location>
    <ligand>
        <name>substrate</name>
    </ligand>
</feature>
<comment type="caution">
    <text evidence="9">Lacks conserved residue(s) required for the propagation of feature annotation.</text>
</comment>
<keyword evidence="3 9" id="KW-0548">Nucleotidyltransferase</keyword>
<keyword evidence="6 9" id="KW-0460">Magnesium</keyword>
<evidence type="ECO:0000256" key="1">
    <source>
        <dbReference type="ARBA" id="ARBA00022490"/>
    </source>
</evidence>
<dbReference type="PANTHER" id="PTHR21342">
    <property type="entry name" value="PHOSPHOPANTETHEINE ADENYLYLTRANSFERASE"/>
    <property type="match status" value="1"/>
</dbReference>
<keyword evidence="4 9" id="KW-0547">Nucleotide-binding</keyword>
<dbReference type="AlphaFoldDB" id="A0A449BAL8"/>
<keyword evidence="12" id="KW-1185">Reference proteome</keyword>
<evidence type="ECO:0000259" key="10">
    <source>
        <dbReference type="Pfam" id="PF01467"/>
    </source>
</evidence>
<dbReference type="OrthoDB" id="9806661at2"/>
<sequence>MPKIALFPGSFNPIHEGHYAIIDKALKLFDQVVVLVSFNPDKNNLDNLEERFATVQAKLTHYGDKVVVLQNKNQLTADVARNLGIEFILRSARNDTDYSYELELAAGNKAVNPNLETILIIPDYDSINYSSTLIRHKKKLGLL</sequence>
<feature type="binding site" evidence="9">
    <location>
        <position position="76"/>
    </location>
    <ligand>
        <name>substrate</name>
    </ligand>
</feature>
<feature type="binding site" evidence="9">
    <location>
        <position position="42"/>
    </location>
    <ligand>
        <name>substrate</name>
    </ligand>
</feature>
<accession>A0A449BAL8</accession>
<gene>
    <name evidence="11" type="primary">ppat</name>
    <name evidence="9" type="synonym">coaD</name>
    <name evidence="11" type="ORF">NCTC10184_00481</name>
</gene>
<dbReference type="UniPathway" id="UPA00241">
    <property type="reaction ID" value="UER00355"/>
</dbReference>
<dbReference type="InterPro" id="IPR014729">
    <property type="entry name" value="Rossmann-like_a/b/a_fold"/>
</dbReference>
<evidence type="ECO:0000256" key="5">
    <source>
        <dbReference type="ARBA" id="ARBA00022840"/>
    </source>
</evidence>
<dbReference type="PRINTS" id="PR01020">
    <property type="entry name" value="LPSBIOSNTHSS"/>
</dbReference>
<organism evidence="11 12">
    <name type="scientific">Mycoplasmopsis columbinasalis</name>
    <dbReference type="NCBI Taxonomy" id="114880"/>
    <lineage>
        <taxon>Bacteria</taxon>
        <taxon>Bacillati</taxon>
        <taxon>Mycoplasmatota</taxon>
        <taxon>Mycoplasmoidales</taxon>
        <taxon>Metamycoplasmataceae</taxon>
        <taxon>Mycoplasmopsis</taxon>
    </lineage>
</organism>
<dbReference type="NCBIfam" id="TIGR00125">
    <property type="entry name" value="cyt_tran_rel"/>
    <property type="match status" value="1"/>
</dbReference>
<dbReference type="Pfam" id="PF01467">
    <property type="entry name" value="CTP_transf_like"/>
    <property type="match status" value="1"/>
</dbReference>
<evidence type="ECO:0000256" key="3">
    <source>
        <dbReference type="ARBA" id="ARBA00022695"/>
    </source>
</evidence>